<evidence type="ECO:0000313" key="4">
    <source>
        <dbReference type="Proteomes" id="UP001583177"/>
    </source>
</evidence>
<evidence type="ECO:0000259" key="2">
    <source>
        <dbReference type="Pfam" id="PF13649"/>
    </source>
</evidence>
<dbReference type="Proteomes" id="UP001583177">
    <property type="component" value="Unassembled WGS sequence"/>
</dbReference>
<accession>A0ABR3W1X8</accession>
<gene>
    <name evidence="3" type="ORF">Daus18300_012675</name>
</gene>
<evidence type="ECO:0000313" key="3">
    <source>
        <dbReference type="EMBL" id="KAL1851066.1"/>
    </source>
</evidence>
<dbReference type="CDD" id="cd02440">
    <property type="entry name" value="AdoMet_MTases"/>
    <property type="match status" value="1"/>
</dbReference>
<evidence type="ECO:0000256" key="1">
    <source>
        <dbReference type="ARBA" id="ARBA00038158"/>
    </source>
</evidence>
<dbReference type="InterPro" id="IPR029063">
    <property type="entry name" value="SAM-dependent_MTases_sf"/>
</dbReference>
<protein>
    <recommendedName>
        <fullName evidence="2">Methyltransferase domain-containing protein</fullName>
    </recommendedName>
</protein>
<feature type="domain" description="Methyltransferase" evidence="2">
    <location>
        <begin position="62"/>
        <end position="153"/>
    </location>
</feature>
<organism evidence="3 4">
    <name type="scientific">Diaporthe australafricana</name>
    <dbReference type="NCBI Taxonomy" id="127596"/>
    <lineage>
        <taxon>Eukaryota</taxon>
        <taxon>Fungi</taxon>
        <taxon>Dikarya</taxon>
        <taxon>Ascomycota</taxon>
        <taxon>Pezizomycotina</taxon>
        <taxon>Sordariomycetes</taxon>
        <taxon>Sordariomycetidae</taxon>
        <taxon>Diaporthales</taxon>
        <taxon>Diaporthaceae</taxon>
        <taxon>Diaporthe</taxon>
    </lineage>
</organism>
<comment type="caution">
    <text evidence="3">The sequence shown here is derived from an EMBL/GenBank/DDBJ whole genome shotgun (WGS) entry which is preliminary data.</text>
</comment>
<name>A0ABR3W1X8_9PEZI</name>
<comment type="similarity">
    <text evidence="1">Belongs to the methyltransferase superfamily. LaeA methyltransferase family.</text>
</comment>
<dbReference type="PANTHER" id="PTHR43591">
    <property type="entry name" value="METHYLTRANSFERASE"/>
    <property type="match status" value="1"/>
</dbReference>
<keyword evidence="4" id="KW-1185">Reference proteome</keyword>
<dbReference type="InterPro" id="IPR041698">
    <property type="entry name" value="Methyltransf_25"/>
</dbReference>
<dbReference type="Pfam" id="PF13649">
    <property type="entry name" value="Methyltransf_25"/>
    <property type="match status" value="1"/>
</dbReference>
<reference evidence="3 4" key="1">
    <citation type="journal article" date="2024" name="IMA Fungus">
        <title>IMA Genome - F19 : A genome assembly and annotation guide to empower mycologists, including annotated draft genome sequences of Ceratocystis pirilliformis, Diaporthe australafricana, Fusarium ophioides, Paecilomyces lecythidis, and Sporothrix stenoceras.</title>
        <authorList>
            <person name="Aylward J."/>
            <person name="Wilson A.M."/>
            <person name="Visagie C.M."/>
            <person name="Spraker J."/>
            <person name="Barnes I."/>
            <person name="Buitendag C."/>
            <person name="Ceriani C."/>
            <person name="Del Mar Angel L."/>
            <person name="du Plessis D."/>
            <person name="Fuchs T."/>
            <person name="Gasser K."/>
            <person name="Kramer D."/>
            <person name="Li W."/>
            <person name="Munsamy K."/>
            <person name="Piso A."/>
            <person name="Price J.L."/>
            <person name="Sonnekus B."/>
            <person name="Thomas C."/>
            <person name="van der Nest A."/>
            <person name="van Dijk A."/>
            <person name="van Heerden A."/>
            <person name="van Vuuren N."/>
            <person name="Yilmaz N."/>
            <person name="Duong T.A."/>
            <person name="van der Merwe N.A."/>
            <person name="Wingfield M.J."/>
            <person name="Wingfield B.D."/>
        </authorList>
    </citation>
    <scope>NUCLEOTIDE SEQUENCE [LARGE SCALE GENOMIC DNA]</scope>
    <source>
        <strain evidence="3 4">CMW 18300</strain>
    </source>
</reference>
<dbReference type="SUPFAM" id="SSF53335">
    <property type="entry name" value="S-adenosyl-L-methionine-dependent methyltransferases"/>
    <property type="match status" value="1"/>
</dbReference>
<sequence length="208" mass="22108">MSSSTSTYLSRVFGAKSIEESRAAYDEWGSTYTKDLEAEEYLSPELTAQYVVSAGGNIAGSILDAGCGTGMCGIALARHGAKHIDGLDLSTGMLKEAEKTGLYRNLATADLSKPLEKADGSYDVVTCVGTLTAGHVGPVPALPEFVRVVKRDGLVVATVLGSVWASGRYEAEVDRLESEGLVEVVSKDEVEFKKTPGLKGRMVVLRKK</sequence>
<dbReference type="Gene3D" id="3.40.50.150">
    <property type="entry name" value="Vaccinia Virus protein VP39"/>
    <property type="match status" value="1"/>
</dbReference>
<proteinExistence type="inferred from homology"/>
<dbReference type="EMBL" id="JAWRVE010000177">
    <property type="protein sequence ID" value="KAL1851066.1"/>
    <property type="molecule type" value="Genomic_DNA"/>
</dbReference>